<feature type="transmembrane region" description="Helical" evidence="1">
    <location>
        <begin position="47"/>
        <end position="64"/>
    </location>
</feature>
<name>A0A1W6ZUN3_9HYPH</name>
<organism evidence="2 3">
    <name type="scientific">Pseudorhodoplanes sinuspersici</name>
    <dbReference type="NCBI Taxonomy" id="1235591"/>
    <lineage>
        <taxon>Bacteria</taxon>
        <taxon>Pseudomonadati</taxon>
        <taxon>Pseudomonadota</taxon>
        <taxon>Alphaproteobacteria</taxon>
        <taxon>Hyphomicrobiales</taxon>
        <taxon>Pseudorhodoplanes</taxon>
    </lineage>
</organism>
<dbReference type="Proteomes" id="UP000194137">
    <property type="component" value="Chromosome"/>
</dbReference>
<keyword evidence="3" id="KW-1185">Reference proteome</keyword>
<dbReference type="KEGG" id="psin:CAK95_18355"/>
<reference evidence="2 3" key="1">
    <citation type="submission" date="2017-05" db="EMBL/GenBank/DDBJ databases">
        <title>Full genome sequence of Pseudorhodoplanes sinuspersici.</title>
        <authorList>
            <person name="Dastgheib S.M.M."/>
            <person name="Shavandi M."/>
            <person name="Tirandaz H."/>
        </authorList>
    </citation>
    <scope>NUCLEOTIDE SEQUENCE [LARGE SCALE GENOMIC DNA]</scope>
    <source>
        <strain evidence="2 3">RIPI110</strain>
    </source>
</reference>
<keyword evidence="1" id="KW-1133">Transmembrane helix</keyword>
<gene>
    <name evidence="2" type="ORF">CAK95_18355</name>
</gene>
<proteinExistence type="predicted"/>
<keyword evidence="1" id="KW-0812">Transmembrane</keyword>
<dbReference type="EMBL" id="CP021112">
    <property type="protein sequence ID" value="ARQ00831.1"/>
    <property type="molecule type" value="Genomic_DNA"/>
</dbReference>
<keyword evidence="1" id="KW-0472">Membrane</keyword>
<protein>
    <submittedName>
        <fullName evidence="2">Uncharacterized protein</fullName>
    </submittedName>
</protein>
<dbReference type="AlphaFoldDB" id="A0A1W6ZUN3"/>
<evidence type="ECO:0000256" key="1">
    <source>
        <dbReference type="SAM" id="Phobius"/>
    </source>
</evidence>
<accession>A0A1W6ZUN3</accession>
<evidence type="ECO:0000313" key="3">
    <source>
        <dbReference type="Proteomes" id="UP000194137"/>
    </source>
</evidence>
<sequence length="98" mass="11196">MRGGRVTINRGGGGPRIADGGRNWDGNRWAGGGRNWHRGRYHRRGRGYGYAFYGAPFIGAYAYGAPYYSSYYGDDECYELQRVATPYGLRWRQVWVCD</sequence>
<evidence type="ECO:0000313" key="2">
    <source>
        <dbReference type="EMBL" id="ARQ00831.1"/>
    </source>
</evidence>